<name>A0ABX9P009_9GAMM</name>
<keyword evidence="3" id="KW-1185">Reference proteome</keyword>
<gene>
    <name evidence="2" type="ORF">D5396_12450</name>
</gene>
<dbReference type="InterPro" id="IPR036653">
    <property type="entry name" value="CinA-like_C"/>
</dbReference>
<proteinExistence type="predicted"/>
<dbReference type="Pfam" id="PF02464">
    <property type="entry name" value="CinA"/>
    <property type="match status" value="1"/>
</dbReference>
<reference evidence="2 3" key="1">
    <citation type="submission" date="2018-09" db="EMBL/GenBank/DDBJ databases">
        <authorList>
            <person name="Le Fleche-Mateos A."/>
        </authorList>
    </citation>
    <scope>NUCLEOTIDE SEQUENCE [LARGE SCALE GENOMIC DNA]</scope>
    <source>
        <strain evidence="2 3">DSM 30078</strain>
    </source>
</reference>
<dbReference type="Gene3D" id="3.90.950.20">
    <property type="entry name" value="CinA-like"/>
    <property type="match status" value="1"/>
</dbReference>
<evidence type="ECO:0000259" key="1">
    <source>
        <dbReference type="Pfam" id="PF02464"/>
    </source>
</evidence>
<dbReference type="InterPro" id="IPR008136">
    <property type="entry name" value="CinA_C"/>
</dbReference>
<evidence type="ECO:0000313" key="2">
    <source>
        <dbReference type="EMBL" id="RJT12786.1"/>
    </source>
</evidence>
<dbReference type="EMBL" id="RAHG01000005">
    <property type="protein sequence ID" value="RJT12786.1"/>
    <property type="molecule type" value="Genomic_DNA"/>
</dbReference>
<dbReference type="Proteomes" id="UP000284119">
    <property type="component" value="Unassembled WGS sequence"/>
</dbReference>
<protein>
    <submittedName>
        <fullName evidence="2">Nicotinamide-nucleotide amidohydrolase family protein</fullName>
    </submittedName>
</protein>
<comment type="caution">
    <text evidence="2">The sequence shown here is derived from an EMBL/GenBank/DDBJ whole genome shotgun (WGS) entry which is preliminary data.</text>
</comment>
<dbReference type="SUPFAM" id="SSF142433">
    <property type="entry name" value="CinA-like"/>
    <property type="match status" value="1"/>
</dbReference>
<sequence>MKLLLLNEAHRVLKKLKKHGVNLASAESCTGGVISTALSAASAGGAYYASGFVTYDDTAKTVMLGVKPDSISAYTAVSAEVVAQMAEGACRMAKTQVALAVSGYAGPDGGKDGTPAGTIWFAWYLGEGRTSVEKQHFEGSPESVVYQAAHFSLSRLVTLLND</sequence>
<dbReference type="NCBIfam" id="TIGR00199">
    <property type="entry name" value="PncC_domain"/>
    <property type="match status" value="1"/>
</dbReference>
<feature type="domain" description="CinA C-terminal" evidence="1">
    <location>
        <begin position="9"/>
        <end position="158"/>
    </location>
</feature>
<accession>A0ABX9P009</accession>
<organism evidence="2 3">
    <name type="scientific">Rahnella inusitata</name>
    <dbReference type="NCBI Taxonomy" id="58169"/>
    <lineage>
        <taxon>Bacteria</taxon>
        <taxon>Pseudomonadati</taxon>
        <taxon>Pseudomonadota</taxon>
        <taxon>Gammaproteobacteria</taxon>
        <taxon>Enterobacterales</taxon>
        <taxon>Yersiniaceae</taxon>
        <taxon>Rahnella</taxon>
    </lineage>
</organism>
<dbReference type="RefSeq" id="WP_112166119.1">
    <property type="nucleotide sequence ID" value="NZ_JYDE01000014.1"/>
</dbReference>
<evidence type="ECO:0000313" key="3">
    <source>
        <dbReference type="Proteomes" id="UP000284119"/>
    </source>
</evidence>